<evidence type="ECO:0000313" key="3">
    <source>
        <dbReference type="Proteomes" id="UP000281547"/>
    </source>
</evidence>
<dbReference type="Gene3D" id="1.10.10.1100">
    <property type="entry name" value="BFD-like [2Fe-2S]-binding domain"/>
    <property type="match status" value="1"/>
</dbReference>
<accession>A0A433XJX7</accession>
<reference evidence="2 3" key="1">
    <citation type="journal article" date="2016" name="Int. J. Syst. Evol. Microbiol.">
        <title>Arsenicitalea aurantiaca gen. nov., sp. nov., a new member of the family Hyphomicrobiaceae, isolated from high-arsenic sediment.</title>
        <authorList>
            <person name="Mu Y."/>
            <person name="Zhou L."/>
            <person name="Zeng X.C."/>
            <person name="Liu L."/>
            <person name="Pan Y."/>
            <person name="Chen X."/>
            <person name="Wang J."/>
            <person name="Li S."/>
            <person name="Li W.J."/>
            <person name="Wang Y."/>
        </authorList>
    </citation>
    <scope>NUCLEOTIDE SEQUENCE [LARGE SCALE GENOMIC DNA]</scope>
    <source>
        <strain evidence="2 3">42-50</strain>
    </source>
</reference>
<organism evidence="2 3">
    <name type="scientific">Arsenicitalea aurantiaca</name>
    <dbReference type="NCBI Taxonomy" id="1783274"/>
    <lineage>
        <taxon>Bacteria</taxon>
        <taxon>Pseudomonadati</taxon>
        <taxon>Pseudomonadota</taxon>
        <taxon>Alphaproteobacteria</taxon>
        <taxon>Hyphomicrobiales</taxon>
        <taxon>Devosiaceae</taxon>
        <taxon>Arsenicitalea</taxon>
    </lineage>
</organism>
<dbReference type="EMBL" id="RZNJ01000001">
    <property type="protein sequence ID" value="RUT34392.1"/>
    <property type="molecule type" value="Genomic_DNA"/>
</dbReference>
<protein>
    <submittedName>
        <fullName evidence="2">(2Fe-2S)-binding protein</fullName>
    </submittedName>
</protein>
<feature type="compositionally biased region" description="Basic and acidic residues" evidence="1">
    <location>
        <begin position="108"/>
        <end position="124"/>
    </location>
</feature>
<feature type="region of interest" description="Disordered" evidence="1">
    <location>
        <begin position="103"/>
        <end position="130"/>
    </location>
</feature>
<dbReference type="AlphaFoldDB" id="A0A433XJX7"/>
<dbReference type="OrthoDB" id="7428628at2"/>
<gene>
    <name evidence="2" type="ORF">EMQ25_00045</name>
</gene>
<comment type="caution">
    <text evidence="2">The sequence shown here is derived from an EMBL/GenBank/DDBJ whole genome shotgun (WGS) entry which is preliminary data.</text>
</comment>
<proteinExistence type="predicted"/>
<dbReference type="InterPro" id="IPR041854">
    <property type="entry name" value="BFD-like_2Fe2S-bd_dom_sf"/>
</dbReference>
<evidence type="ECO:0000313" key="2">
    <source>
        <dbReference type="EMBL" id="RUT34392.1"/>
    </source>
</evidence>
<keyword evidence="3" id="KW-1185">Reference proteome</keyword>
<evidence type="ECO:0000256" key="1">
    <source>
        <dbReference type="SAM" id="MobiDB-lite"/>
    </source>
</evidence>
<dbReference type="Proteomes" id="UP000281547">
    <property type="component" value="Unassembled WGS sequence"/>
</dbReference>
<sequence>MTIILSLRFMPGIVSARRWAPNQMPDAMLVCHCNVIAEREIRQVIRAFLKADPWAVIVPAKIYRELGKRGRCCGCFPNVVDIITSVTEEYHLQIAQGLIEPATTDARPAARQDKRLGDVNERRSTGNRAA</sequence>
<name>A0A433XJX7_9HYPH</name>